<dbReference type="Proteomes" id="UP000192707">
    <property type="component" value="Unassembled WGS sequence"/>
</dbReference>
<sequence>GHGYSLIQIMVLWLAIQGVGVGDAIWSQAVDQIGKDGMLSRPLIPDSRPLAANILKFEVCTAAMNKQFEASGRSTRIQA</sequence>
<feature type="non-terminal residue" evidence="1">
    <location>
        <position position="79"/>
    </location>
</feature>
<name>A0A1W9YMT3_MYCAI</name>
<keyword evidence="2" id="KW-1185">Reference proteome</keyword>
<evidence type="ECO:0000313" key="2">
    <source>
        <dbReference type="Proteomes" id="UP000192707"/>
    </source>
</evidence>
<reference evidence="1 2" key="1">
    <citation type="submission" date="2016-12" db="EMBL/GenBank/DDBJ databases">
        <title>The new phylogeny of genus Mycobacterium.</title>
        <authorList>
            <person name="Tortoli E."/>
            <person name="Trovato A."/>
            <person name="Cirillo D.M."/>
        </authorList>
    </citation>
    <scope>NUCLEOTIDE SEQUENCE [LARGE SCALE GENOMIC DNA]</scope>
    <source>
        <strain evidence="1 2">DSM 45069</strain>
    </source>
</reference>
<gene>
    <name evidence="1" type="ORF">BST14_29150</name>
</gene>
<proteinExistence type="predicted"/>
<comment type="caution">
    <text evidence="1">The sequence shown here is derived from an EMBL/GenBank/DDBJ whole genome shotgun (WGS) entry which is preliminary data.</text>
</comment>
<feature type="non-terminal residue" evidence="1">
    <location>
        <position position="1"/>
    </location>
</feature>
<organism evidence="1 2">
    <name type="scientific">Mycobacterium arosiense ATCC BAA-1401 = DSM 45069</name>
    <dbReference type="NCBI Taxonomy" id="1265311"/>
    <lineage>
        <taxon>Bacteria</taxon>
        <taxon>Bacillati</taxon>
        <taxon>Actinomycetota</taxon>
        <taxon>Actinomycetes</taxon>
        <taxon>Mycobacteriales</taxon>
        <taxon>Mycobacteriaceae</taxon>
        <taxon>Mycobacterium</taxon>
        <taxon>Mycobacterium avium complex (MAC)</taxon>
    </lineage>
</organism>
<protein>
    <submittedName>
        <fullName evidence="1">Uncharacterized protein</fullName>
    </submittedName>
</protein>
<evidence type="ECO:0000313" key="1">
    <source>
        <dbReference type="EMBL" id="ORA01346.1"/>
    </source>
</evidence>
<dbReference type="EMBL" id="MVHG01000402">
    <property type="protein sequence ID" value="ORA01346.1"/>
    <property type="molecule type" value="Genomic_DNA"/>
</dbReference>
<accession>A0A1W9YMT3</accession>
<dbReference type="AlphaFoldDB" id="A0A1W9YMT3"/>